<sequence>MNLLKTRTPLRSVLLVAIMFASFVSNAQQTKPSGSGYASVNGGKVYYEVYGEGKPLVLLHVP</sequence>
<evidence type="ECO:0000313" key="2">
    <source>
        <dbReference type="EMBL" id="AEV96461.1"/>
    </source>
</evidence>
<name>G8TIW7_NIAKG</name>
<dbReference type="EMBL" id="CP003178">
    <property type="protein sequence ID" value="AEV96461.1"/>
    <property type="molecule type" value="Genomic_DNA"/>
</dbReference>
<dbReference type="KEGG" id="nko:Niako_0059"/>
<evidence type="ECO:0008006" key="4">
    <source>
        <dbReference type="Google" id="ProtNLM"/>
    </source>
</evidence>
<dbReference type="RefSeq" id="WP_014216375.1">
    <property type="nucleotide sequence ID" value="NC_016609.1"/>
</dbReference>
<reference evidence="2 3" key="1">
    <citation type="submission" date="2011-12" db="EMBL/GenBank/DDBJ databases">
        <title>The complete genome of Niastella koreensis GR20-10.</title>
        <authorList>
            <consortium name="US DOE Joint Genome Institute (JGI-PGF)"/>
            <person name="Lucas S."/>
            <person name="Han J."/>
            <person name="Lapidus A."/>
            <person name="Bruce D."/>
            <person name="Goodwin L."/>
            <person name="Pitluck S."/>
            <person name="Peters L."/>
            <person name="Kyrpides N."/>
            <person name="Mavromatis K."/>
            <person name="Ivanova N."/>
            <person name="Mikhailova N."/>
            <person name="Davenport K."/>
            <person name="Saunders E."/>
            <person name="Detter J.C."/>
            <person name="Tapia R."/>
            <person name="Han C."/>
            <person name="Land M."/>
            <person name="Hauser L."/>
            <person name="Markowitz V."/>
            <person name="Cheng J.-F."/>
            <person name="Hugenholtz P."/>
            <person name="Woyke T."/>
            <person name="Wu D."/>
            <person name="Tindall B."/>
            <person name="Pomrenke H."/>
            <person name="Brambilla E."/>
            <person name="Klenk H.-P."/>
            <person name="Eisen J.A."/>
        </authorList>
    </citation>
    <scope>NUCLEOTIDE SEQUENCE [LARGE SCALE GENOMIC DNA]</scope>
    <source>
        <strain evidence="3">DSM 17620 / KACC 11465 / NBRC 106392 / GR20-10</strain>
    </source>
</reference>
<dbReference type="HOGENOM" id="CLU_2899556_0_0_10"/>
<feature type="chain" id="PRO_5003517683" description="Alpha/beta hydrolase" evidence="1">
    <location>
        <begin position="28"/>
        <end position="62"/>
    </location>
</feature>
<dbReference type="Proteomes" id="UP000005438">
    <property type="component" value="Chromosome"/>
</dbReference>
<dbReference type="STRING" id="700598.Niako_0059"/>
<gene>
    <name evidence="2" type="ordered locus">Niako_0059</name>
</gene>
<proteinExistence type="predicted"/>
<organism evidence="2 3">
    <name type="scientific">Niastella koreensis (strain DSM 17620 / KACC 11465 / NBRC 106392 / GR20-10)</name>
    <dbReference type="NCBI Taxonomy" id="700598"/>
    <lineage>
        <taxon>Bacteria</taxon>
        <taxon>Pseudomonadati</taxon>
        <taxon>Bacteroidota</taxon>
        <taxon>Chitinophagia</taxon>
        <taxon>Chitinophagales</taxon>
        <taxon>Chitinophagaceae</taxon>
        <taxon>Niastella</taxon>
    </lineage>
</organism>
<dbReference type="AlphaFoldDB" id="G8TIW7"/>
<protein>
    <recommendedName>
        <fullName evidence="4">Alpha/beta hydrolase</fullName>
    </recommendedName>
</protein>
<evidence type="ECO:0000256" key="1">
    <source>
        <dbReference type="SAM" id="SignalP"/>
    </source>
</evidence>
<feature type="signal peptide" evidence="1">
    <location>
        <begin position="1"/>
        <end position="27"/>
    </location>
</feature>
<evidence type="ECO:0000313" key="3">
    <source>
        <dbReference type="Proteomes" id="UP000005438"/>
    </source>
</evidence>
<keyword evidence="1" id="KW-0732">Signal</keyword>
<accession>G8TIW7</accession>